<dbReference type="EMBL" id="JARESE010000093">
    <property type="protein sequence ID" value="MDE8654620.1"/>
    <property type="molecule type" value="Genomic_DNA"/>
</dbReference>
<evidence type="ECO:0000313" key="3">
    <source>
        <dbReference type="Proteomes" id="UP001216253"/>
    </source>
</evidence>
<evidence type="ECO:0000313" key="2">
    <source>
        <dbReference type="EMBL" id="MDE8654620.1"/>
    </source>
</evidence>
<accession>A0ABT5WXI9</accession>
<dbReference type="RefSeq" id="WP_275230744.1">
    <property type="nucleotide sequence ID" value="NZ_JARESE010000093.1"/>
</dbReference>
<dbReference type="InterPro" id="IPR035994">
    <property type="entry name" value="Nucleoside_phosphorylase_sf"/>
</dbReference>
<protein>
    <recommendedName>
        <fullName evidence="1">Nucleoside phosphorylase domain-containing protein</fullName>
    </recommendedName>
</protein>
<proteinExistence type="predicted"/>
<dbReference type="InterPro" id="IPR000845">
    <property type="entry name" value="Nucleoside_phosphorylase_d"/>
</dbReference>
<evidence type="ECO:0000259" key="1">
    <source>
        <dbReference type="Pfam" id="PF01048"/>
    </source>
</evidence>
<feature type="domain" description="Nucleoside phosphorylase" evidence="1">
    <location>
        <begin position="36"/>
        <end position="320"/>
    </location>
</feature>
<dbReference type="Gene3D" id="3.40.50.1580">
    <property type="entry name" value="Nucleoside phosphorylase domain"/>
    <property type="match status" value="1"/>
</dbReference>
<comment type="caution">
    <text evidence="2">The sequence shown here is derived from an EMBL/GenBank/DDBJ whole genome shotgun (WGS) entry which is preliminary data.</text>
</comment>
<sequence>MSSRIFDIADEALTSIPKEVAAQARDRAKGAARRIRIGIITALPLEANAIAAALGGDAVAMPIVARKTQVSYFIHTFRSSLDGGEIEVVVALANQMGNNAAAVTATSLLMDFEKVDDLLVVGIAGGVPAPTIPHQHARLGDIVVGLSGVIQYDFKKVEVDKSELRKGPPPPSALLTTAINQIRLEEERGHRSWEQFLDPDVARPRLDVLYDPLDHSTPAKRLRHPRQNSRRKGLPMVHYGLIGSANVLLKNPMQRDILAKEHKLIAVEMEGSGIADAAWNFARGYVIVRAVCDYCDMHKNDRWQRYAANAAAAYARAIVERALAREPILLPARSEKRIAKS</sequence>
<dbReference type="PANTHER" id="PTHR46832:SF1">
    <property type="entry name" value="5'-METHYLTHIOADENOSINE_S-ADENOSYLHOMOCYSTEINE NUCLEOSIDASE"/>
    <property type="match status" value="1"/>
</dbReference>
<dbReference type="Pfam" id="PF01048">
    <property type="entry name" value="PNP_UDP_1"/>
    <property type="match status" value="1"/>
</dbReference>
<reference evidence="2 3" key="1">
    <citation type="submission" date="2023-03" db="EMBL/GenBank/DDBJ databases">
        <title>NovoSphingobium album sp. nov. isolated from polycyclic aromatic hydrocarbons- and heavy-metal polluted soil.</title>
        <authorList>
            <person name="Liu Z."/>
            <person name="Wang K."/>
        </authorList>
    </citation>
    <scope>NUCLEOTIDE SEQUENCE [LARGE SCALE GENOMIC DNA]</scope>
    <source>
        <strain evidence="2 3">H3SJ31-1</strain>
    </source>
</reference>
<dbReference type="Proteomes" id="UP001216253">
    <property type="component" value="Unassembled WGS sequence"/>
</dbReference>
<gene>
    <name evidence="2" type="ORF">PYV00_23275</name>
</gene>
<name>A0ABT5WXI9_9SPHN</name>
<dbReference type="SUPFAM" id="SSF53167">
    <property type="entry name" value="Purine and uridine phosphorylases"/>
    <property type="match status" value="1"/>
</dbReference>
<dbReference type="PANTHER" id="PTHR46832">
    <property type="entry name" value="5'-METHYLTHIOADENOSINE/S-ADENOSYLHOMOCYSTEINE NUCLEOSIDASE"/>
    <property type="match status" value="1"/>
</dbReference>
<keyword evidence="3" id="KW-1185">Reference proteome</keyword>
<organism evidence="2 3">
    <name type="scientific">Novosphingobium album</name>
    <name type="common">ex Liu et al. 2023</name>
    <dbReference type="NCBI Taxonomy" id="3031130"/>
    <lineage>
        <taxon>Bacteria</taxon>
        <taxon>Pseudomonadati</taxon>
        <taxon>Pseudomonadota</taxon>
        <taxon>Alphaproteobacteria</taxon>
        <taxon>Sphingomonadales</taxon>
        <taxon>Sphingomonadaceae</taxon>
        <taxon>Novosphingobium</taxon>
    </lineage>
</organism>